<evidence type="ECO:0000313" key="1">
    <source>
        <dbReference type="EMBL" id="MBB4806729.1"/>
    </source>
</evidence>
<gene>
    <name evidence="1" type="ORF">HNP38_002025</name>
</gene>
<sequence length="118" mass="13858">MSYKFRKNSYSAPNIEPLWQYGVEVTDKSIMALEQIESWAWTSGEVQNLIDVINALEDDDHIQYQVEGGHLGIMIDKKGAAFFDLMNRKQETEDFEWPTEKFIKFLKEFKEFLAKNGR</sequence>
<evidence type="ECO:0000313" key="2">
    <source>
        <dbReference type="Proteomes" id="UP000592180"/>
    </source>
</evidence>
<dbReference type="AlphaFoldDB" id="A0A840KBC6"/>
<name>A0A840KBC6_9FLAO</name>
<dbReference type="EMBL" id="JACHLE010000002">
    <property type="protein sequence ID" value="MBB4806729.1"/>
    <property type="molecule type" value="Genomic_DNA"/>
</dbReference>
<protein>
    <submittedName>
        <fullName evidence="1">Uncharacterized protein</fullName>
    </submittedName>
</protein>
<keyword evidence="2" id="KW-1185">Reference proteome</keyword>
<dbReference type="RefSeq" id="WP_184188629.1">
    <property type="nucleotide sequence ID" value="NZ_JACHLE010000002.1"/>
</dbReference>
<organism evidence="1 2">
    <name type="scientific">Chryseobacterium defluvii</name>
    <dbReference type="NCBI Taxonomy" id="160396"/>
    <lineage>
        <taxon>Bacteria</taxon>
        <taxon>Pseudomonadati</taxon>
        <taxon>Bacteroidota</taxon>
        <taxon>Flavobacteriia</taxon>
        <taxon>Flavobacteriales</taxon>
        <taxon>Weeksellaceae</taxon>
        <taxon>Chryseobacterium group</taxon>
        <taxon>Chryseobacterium</taxon>
    </lineage>
</organism>
<comment type="caution">
    <text evidence="1">The sequence shown here is derived from an EMBL/GenBank/DDBJ whole genome shotgun (WGS) entry which is preliminary data.</text>
</comment>
<accession>A0A840KBC6</accession>
<dbReference type="Proteomes" id="UP000592180">
    <property type="component" value="Unassembled WGS sequence"/>
</dbReference>
<proteinExistence type="predicted"/>
<reference evidence="1 2" key="1">
    <citation type="submission" date="2020-08" db="EMBL/GenBank/DDBJ databases">
        <title>Functional genomics of gut bacteria from endangered species of beetles.</title>
        <authorList>
            <person name="Carlos-Shanley C."/>
        </authorList>
    </citation>
    <scope>NUCLEOTIDE SEQUENCE [LARGE SCALE GENOMIC DNA]</scope>
    <source>
        <strain evidence="1 2">S00151</strain>
    </source>
</reference>